<dbReference type="PANTHER" id="PTHR33885">
    <property type="entry name" value="PHAGE SHOCK PROTEIN C"/>
    <property type="match status" value="1"/>
</dbReference>
<evidence type="ECO:0000256" key="1">
    <source>
        <dbReference type="ARBA" id="ARBA00004162"/>
    </source>
</evidence>
<accession>A0A1H5RE34</accession>
<proteinExistence type="predicted"/>
<dbReference type="AlphaFoldDB" id="A0A1H5RE34"/>
<comment type="subcellular location">
    <subcellularLocation>
        <location evidence="1">Cell membrane</location>
        <topology evidence="1">Single-pass membrane protein</topology>
    </subcellularLocation>
</comment>
<dbReference type="InterPro" id="IPR007168">
    <property type="entry name" value="Phageshock_PspC_N"/>
</dbReference>
<evidence type="ECO:0000256" key="4">
    <source>
        <dbReference type="ARBA" id="ARBA00022989"/>
    </source>
</evidence>
<evidence type="ECO:0000313" key="8">
    <source>
        <dbReference type="EMBL" id="SEF36620.1"/>
    </source>
</evidence>
<name>A0A1H5RE34_9PSEU</name>
<evidence type="ECO:0000256" key="5">
    <source>
        <dbReference type="ARBA" id="ARBA00023136"/>
    </source>
</evidence>
<keyword evidence="5 6" id="KW-0472">Membrane</keyword>
<organism evidence="8 9">
    <name type="scientific">Amycolatopsis pretoriensis</name>
    <dbReference type="NCBI Taxonomy" id="218821"/>
    <lineage>
        <taxon>Bacteria</taxon>
        <taxon>Bacillati</taxon>
        <taxon>Actinomycetota</taxon>
        <taxon>Actinomycetes</taxon>
        <taxon>Pseudonocardiales</taxon>
        <taxon>Pseudonocardiaceae</taxon>
        <taxon>Amycolatopsis</taxon>
    </lineage>
</organism>
<reference evidence="9" key="1">
    <citation type="submission" date="2016-10" db="EMBL/GenBank/DDBJ databases">
        <authorList>
            <person name="Varghese N."/>
            <person name="Submissions S."/>
        </authorList>
    </citation>
    <scope>NUCLEOTIDE SEQUENCE [LARGE SCALE GENOMIC DNA]</scope>
    <source>
        <strain evidence="9">DSM 44654</strain>
    </source>
</reference>
<evidence type="ECO:0000313" key="9">
    <source>
        <dbReference type="Proteomes" id="UP000198878"/>
    </source>
</evidence>
<dbReference type="STRING" id="218821.SAMN05421837_11141"/>
<sequence length="84" mass="8836">MWAGAPASEHCCMTNSVYTPETTKKLRRSKSDKMLTGVCGGWATYLGVDAGVLRIGMVAAVFLSVGIAIPVYVAAAILTPEEDS</sequence>
<evidence type="ECO:0000256" key="2">
    <source>
        <dbReference type="ARBA" id="ARBA00022475"/>
    </source>
</evidence>
<keyword evidence="2" id="KW-1003">Cell membrane</keyword>
<feature type="transmembrane region" description="Helical" evidence="6">
    <location>
        <begin position="59"/>
        <end position="78"/>
    </location>
</feature>
<keyword evidence="3 6" id="KW-0812">Transmembrane</keyword>
<dbReference type="GO" id="GO:0005886">
    <property type="term" value="C:plasma membrane"/>
    <property type="evidence" value="ECO:0007669"/>
    <property type="project" value="UniProtKB-SubCell"/>
</dbReference>
<gene>
    <name evidence="8" type="ORF">SAMN05421837_11141</name>
</gene>
<dbReference type="InterPro" id="IPR052027">
    <property type="entry name" value="PspC"/>
</dbReference>
<keyword evidence="9" id="KW-1185">Reference proteome</keyword>
<keyword evidence="4 6" id="KW-1133">Transmembrane helix</keyword>
<dbReference type="Proteomes" id="UP000198878">
    <property type="component" value="Unassembled WGS sequence"/>
</dbReference>
<feature type="domain" description="Phage shock protein PspC N-terminal" evidence="7">
    <location>
        <begin position="24"/>
        <end position="82"/>
    </location>
</feature>
<evidence type="ECO:0000256" key="3">
    <source>
        <dbReference type="ARBA" id="ARBA00022692"/>
    </source>
</evidence>
<evidence type="ECO:0000259" key="7">
    <source>
        <dbReference type="Pfam" id="PF04024"/>
    </source>
</evidence>
<evidence type="ECO:0000256" key="6">
    <source>
        <dbReference type="SAM" id="Phobius"/>
    </source>
</evidence>
<dbReference type="EMBL" id="FNUJ01000011">
    <property type="protein sequence ID" value="SEF36620.1"/>
    <property type="molecule type" value="Genomic_DNA"/>
</dbReference>
<dbReference type="PANTHER" id="PTHR33885:SF3">
    <property type="entry name" value="PHAGE SHOCK PROTEIN C"/>
    <property type="match status" value="1"/>
</dbReference>
<protein>
    <submittedName>
        <fullName evidence="8">Phage shock protein C (PspC) family protein</fullName>
    </submittedName>
</protein>
<dbReference type="Pfam" id="PF04024">
    <property type="entry name" value="PspC"/>
    <property type="match status" value="1"/>
</dbReference>